<keyword evidence="2" id="KW-1185">Reference proteome</keyword>
<name>A0A8J9WUE7_9VIRU</name>
<organism evidence="1 2">
    <name type="scientific">Cryphonectria naterciae splipalmivirus 1</name>
    <dbReference type="NCBI Taxonomy" id="2841740"/>
    <lineage>
        <taxon>Viruses</taxon>
        <taxon>Riboviria</taxon>
        <taxon>Orthornavirae</taxon>
        <taxon>Lenarviricota</taxon>
        <taxon>Amabiliviricetes</taxon>
        <taxon>Wolframvirales</taxon>
        <taxon>Splipalmiviridae</taxon>
        <taxon>Divipalmivirus</taxon>
        <taxon>Divipalmivirus cryphonectriae</taxon>
    </lineage>
</organism>
<sequence length="76" mass="8721">MCDHVSDHDKPPWGLIHDNWAVVVSILSVSCRPKENCEVLADLERVRSSNNLGLRPWWNLVKEVLDLHRSKFSSAN</sequence>
<evidence type="ECO:0000313" key="2">
    <source>
        <dbReference type="Proteomes" id="UP001251841"/>
    </source>
</evidence>
<reference evidence="2" key="1">
    <citation type="journal article" date="2011" name="Fungal Biol.">
        <title>Cryphonectria naterciae: a new species in the Cryphonectria-Endothia complex and diagnostic molecular markers based on microsatellite-primed PCR.</title>
        <authorList>
            <person name="Braganca H."/>
            <person name="Rigling D."/>
            <person name="Diogo E."/>
            <person name="Capelo J."/>
            <person name="Phillips A."/>
            <person name="Tenreiro R."/>
        </authorList>
    </citation>
    <scope>NUCLEOTIDE SEQUENCE [LARGE SCALE GENOMIC DNA]</scope>
</reference>
<gene>
    <name evidence="1" type="primary">hypothetical protein</name>
</gene>
<dbReference type="Proteomes" id="UP001251841">
    <property type="component" value="Genome"/>
</dbReference>
<protein>
    <submittedName>
        <fullName evidence="1">Hypothetical protein protein</fullName>
    </submittedName>
</protein>
<accession>A0A8J9WUE7</accession>
<dbReference type="EMBL" id="LC649880">
    <property type="protein sequence ID" value="BDB07499.1"/>
    <property type="molecule type" value="Genomic_RNA"/>
</dbReference>
<proteinExistence type="predicted"/>
<evidence type="ECO:0000313" key="1">
    <source>
        <dbReference type="EMBL" id="BDB07499.1"/>
    </source>
</evidence>